<organism evidence="3 4">
    <name type="scientific">Rickenella mellea</name>
    <dbReference type="NCBI Taxonomy" id="50990"/>
    <lineage>
        <taxon>Eukaryota</taxon>
        <taxon>Fungi</taxon>
        <taxon>Dikarya</taxon>
        <taxon>Basidiomycota</taxon>
        <taxon>Agaricomycotina</taxon>
        <taxon>Agaricomycetes</taxon>
        <taxon>Hymenochaetales</taxon>
        <taxon>Rickenellaceae</taxon>
        <taxon>Rickenella</taxon>
    </lineage>
</organism>
<feature type="compositionally biased region" description="Basic and acidic residues" evidence="1">
    <location>
        <begin position="97"/>
        <end position="113"/>
    </location>
</feature>
<evidence type="ECO:0000313" key="4">
    <source>
        <dbReference type="Proteomes" id="UP000294933"/>
    </source>
</evidence>
<protein>
    <submittedName>
        <fullName evidence="3">DUF1960-domain-containing protein</fullName>
    </submittedName>
</protein>
<feature type="region of interest" description="Disordered" evidence="1">
    <location>
        <begin position="93"/>
        <end position="120"/>
    </location>
</feature>
<keyword evidence="4" id="KW-1185">Reference proteome</keyword>
<feature type="domain" description="Ribosome maturation protein SDO1/SBDS N-terminal" evidence="2">
    <location>
        <begin position="14"/>
        <end position="92"/>
    </location>
</feature>
<dbReference type="SUPFAM" id="SSF89895">
    <property type="entry name" value="FYSH domain"/>
    <property type="match status" value="1"/>
</dbReference>
<gene>
    <name evidence="3" type="ORF">BD410DRAFT_798315</name>
</gene>
<name>A0A4V3AZN7_9AGAM</name>
<dbReference type="OrthoDB" id="2567806at2759"/>
<dbReference type="InterPro" id="IPR036786">
    <property type="entry name" value="Ribosome_mat_SBDS_N_sf"/>
</dbReference>
<dbReference type="InterPro" id="IPR019783">
    <property type="entry name" value="SDO1/SBDS_N"/>
</dbReference>
<evidence type="ECO:0000259" key="2">
    <source>
        <dbReference type="Pfam" id="PF01172"/>
    </source>
</evidence>
<reference evidence="3 4" key="1">
    <citation type="submission" date="2018-06" db="EMBL/GenBank/DDBJ databases">
        <title>A transcriptomic atlas of mushroom development highlights an independent origin of complex multicellularity.</title>
        <authorList>
            <consortium name="DOE Joint Genome Institute"/>
            <person name="Krizsan K."/>
            <person name="Almasi E."/>
            <person name="Merenyi Z."/>
            <person name="Sahu N."/>
            <person name="Viragh M."/>
            <person name="Koszo T."/>
            <person name="Mondo S."/>
            <person name="Kiss B."/>
            <person name="Balint B."/>
            <person name="Kues U."/>
            <person name="Barry K."/>
            <person name="Hegedus J.C."/>
            <person name="Henrissat B."/>
            <person name="Johnson J."/>
            <person name="Lipzen A."/>
            <person name="Ohm R."/>
            <person name="Nagy I."/>
            <person name="Pangilinan J."/>
            <person name="Yan J."/>
            <person name="Xiong Y."/>
            <person name="Grigoriev I.V."/>
            <person name="Hibbett D.S."/>
            <person name="Nagy L.G."/>
        </authorList>
    </citation>
    <scope>NUCLEOTIDE SEQUENCE [LARGE SCALE GENOMIC DNA]</scope>
    <source>
        <strain evidence="3 4">SZMC22713</strain>
    </source>
</reference>
<dbReference type="Gene3D" id="3.30.1250.10">
    <property type="entry name" value="Ribosome maturation protein SBDS, N-terminal domain"/>
    <property type="match status" value="1"/>
</dbReference>
<dbReference type="STRING" id="50990.A0A4V3AZN7"/>
<dbReference type="Proteomes" id="UP000294933">
    <property type="component" value="Unassembled WGS sequence"/>
</dbReference>
<accession>A0A4V3AZN7</accession>
<dbReference type="Pfam" id="PF01172">
    <property type="entry name" value="SBDS_N"/>
    <property type="match status" value="1"/>
</dbReference>
<sequence length="120" mass="13369">MVGKDSKPKSTVIQVIYKPSSQSTDEYMMYVNDIEFATWKEDPFEVLHSGQGKQGYLGKVSDQELISVFGTKDDNEVAKIMLEKGVAHASANLQTDRNFKNSTRGDMRMDNRGGQRTSGA</sequence>
<dbReference type="EMBL" id="ML170156">
    <property type="protein sequence ID" value="TDL29828.1"/>
    <property type="molecule type" value="Genomic_DNA"/>
</dbReference>
<dbReference type="VEuPathDB" id="FungiDB:BD410DRAFT_798315"/>
<evidence type="ECO:0000313" key="3">
    <source>
        <dbReference type="EMBL" id="TDL29828.1"/>
    </source>
</evidence>
<evidence type="ECO:0000256" key="1">
    <source>
        <dbReference type="SAM" id="MobiDB-lite"/>
    </source>
</evidence>
<proteinExistence type="predicted"/>
<dbReference type="AlphaFoldDB" id="A0A4V3AZN7"/>